<dbReference type="GO" id="GO:0005886">
    <property type="term" value="C:plasma membrane"/>
    <property type="evidence" value="ECO:0007669"/>
    <property type="project" value="UniProtKB-SubCell"/>
</dbReference>
<keyword evidence="3 8" id="KW-0813">Transport</keyword>
<feature type="transmembrane region" description="Helical" evidence="8">
    <location>
        <begin position="139"/>
        <end position="162"/>
    </location>
</feature>
<dbReference type="Proteomes" id="UP000286947">
    <property type="component" value="Unassembled WGS sequence"/>
</dbReference>
<feature type="transmembrane region" description="Helical" evidence="8">
    <location>
        <begin position="102"/>
        <end position="127"/>
    </location>
</feature>
<sequence>MKSSATGRWTSRIWLFAGLLFLYLPIISLILYSFSESSIINDWTRFSLKWYRALFNDERIGASLWVSLKVAAMSATGSVLVGTLAAYTILRYKKFLGRRLFLGMVNAPLVMPDVIVGLSLLLLVVTMQNLFSLEGSRNIYTIWVGHMLVGTAYATVVIMARLREINLQYEEAALDLGARPFQVFHLITLPMIGQSLAAAWLLTFTLSLDDVVIASFLSGPSATTLPVEIFSRAQRGLDPTVNALSTVIIIVVSVAVIAASYLIARREKRVWKETFGR</sequence>
<gene>
    <name evidence="10" type="primary">ydcV_2</name>
    <name evidence="10" type="ORF">CUZ56_00732</name>
</gene>
<dbReference type="InterPro" id="IPR000515">
    <property type="entry name" value="MetI-like"/>
</dbReference>
<evidence type="ECO:0000256" key="7">
    <source>
        <dbReference type="ARBA" id="ARBA00023136"/>
    </source>
</evidence>
<dbReference type="AlphaFoldDB" id="A0A433SHL7"/>
<feature type="domain" description="ABC transmembrane type-1" evidence="9">
    <location>
        <begin position="64"/>
        <end position="259"/>
    </location>
</feature>
<feature type="transmembrane region" description="Helical" evidence="8">
    <location>
        <begin position="183"/>
        <end position="202"/>
    </location>
</feature>
<evidence type="ECO:0000256" key="1">
    <source>
        <dbReference type="ARBA" id="ARBA00004651"/>
    </source>
</evidence>
<accession>A0A433SHL7</accession>
<evidence type="ECO:0000313" key="11">
    <source>
        <dbReference type="Proteomes" id="UP000286947"/>
    </source>
</evidence>
<dbReference type="PANTHER" id="PTHR43848:SF2">
    <property type="entry name" value="PUTRESCINE TRANSPORT SYSTEM PERMEASE PROTEIN POTI"/>
    <property type="match status" value="1"/>
</dbReference>
<dbReference type="PANTHER" id="PTHR43848">
    <property type="entry name" value="PUTRESCINE TRANSPORT SYSTEM PERMEASE PROTEIN POTI"/>
    <property type="match status" value="1"/>
</dbReference>
<comment type="caution">
    <text evidence="10">The sequence shown here is derived from an EMBL/GenBank/DDBJ whole genome shotgun (WGS) entry which is preliminary data.</text>
</comment>
<dbReference type="SUPFAM" id="SSF161098">
    <property type="entry name" value="MetI-like"/>
    <property type="match status" value="1"/>
</dbReference>
<evidence type="ECO:0000256" key="2">
    <source>
        <dbReference type="ARBA" id="ARBA00007069"/>
    </source>
</evidence>
<feature type="transmembrane region" description="Helical" evidence="8">
    <location>
        <begin position="12"/>
        <end position="34"/>
    </location>
</feature>
<dbReference type="Pfam" id="PF00528">
    <property type="entry name" value="BPD_transp_1"/>
    <property type="match status" value="1"/>
</dbReference>
<evidence type="ECO:0000256" key="3">
    <source>
        <dbReference type="ARBA" id="ARBA00022448"/>
    </source>
</evidence>
<dbReference type="OrthoDB" id="9782004at2"/>
<evidence type="ECO:0000256" key="4">
    <source>
        <dbReference type="ARBA" id="ARBA00022475"/>
    </source>
</evidence>
<keyword evidence="4" id="KW-1003">Cell membrane</keyword>
<dbReference type="Gene3D" id="1.10.3720.10">
    <property type="entry name" value="MetI-like"/>
    <property type="match status" value="1"/>
</dbReference>
<comment type="subcellular location">
    <subcellularLocation>
        <location evidence="1 8">Cell membrane</location>
        <topology evidence="1 8">Multi-pass membrane protein</topology>
    </subcellularLocation>
</comment>
<keyword evidence="11" id="KW-1185">Reference proteome</keyword>
<keyword evidence="6 8" id="KW-1133">Transmembrane helix</keyword>
<evidence type="ECO:0000256" key="8">
    <source>
        <dbReference type="RuleBase" id="RU363032"/>
    </source>
</evidence>
<keyword evidence="7 8" id="KW-0472">Membrane</keyword>
<dbReference type="GO" id="GO:0055085">
    <property type="term" value="P:transmembrane transport"/>
    <property type="evidence" value="ECO:0007669"/>
    <property type="project" value="InterPro"/>
</dbReference>
<dbReference type="CDD" id="cd06261">
    <property type="entry name" value="TM_PBP2"/>
    <property type="match status" value="1"/>
</dbReference>
<proteinExistence type="inferred from homology"/>
<dbReference type="RefSeq" id="WP_126978237.1">
    <property type="nucleotide sequence ID" value="NZ_CAWUGC010000006.1"/>
</dbReference>
<dbReference type="PROSITE" id="PS50928">
    <property type="entry name" value="ABC_TM1"/>
    <property type="match status" value="1"/>
</dbReference>
<evidence type="ECO:0000256" key="5">
    <source>
        <dbReference type="ARBA" id="ARBA00022692"/>
    </source>
</evidence>
<evidence type="ECO:0000256" key="6">
    <source>
        <dbReference type="ARBA" id="ARBA00022989"/>
    </source>
</evidence>
<dbReference type="InterPro" id="IPR051789">
    <property type="entry name" value="Bact_Polyamine_Transport"/>
</dbReference>
<evidence type="ECO:0000313" key="10">
    <source>
        <dbReference type="EMBL" id="RUS68245.1"/>
    </source>
</evidence>
<organism evidence="10 11">
    <name type="scientific">Saezia sanguinis</name>
    <dbReference type="NCBI Taxonomy" id="1965230"/>
    <lineage>
        <taxon>Bacteria</taxon>
        <taxon>Pseudomonadati</taxon>
        <taxon>Pseudomonadota</taxon>
        <taxon>Betaproteobacteria</taxon>
        <taxon>Burkholderiales</taxon>
        <taxon>Saeziaceae</taxon>
        <taxon>Saezia</taxon>
    </lineage>
</organism>
<dbReference type="InterPro" id="IPR035906">
    <property type="entry name" value="MetI-like_sf"/>
</dbReference>
<name>A0A433SHL7_9BURK</name>
<comment type="similarity">
    <text evidence="2">Belongs to the binding-protein-dependent transport system permease family. CysTW subfamily.</text>
</comment>
<keyword evidence="5 8" id="KW-0812">Transmembrane</keyword>
<protein>
    <submittedName>
        <fullName evidence="10">Inner membrane ABC transporter permease protein YdcV</fullName>
    </submittedName>
</protein>
<evidence type="ECO:0000259" key="9">
    <source>
        <dbReference type="PROSITE" id="PS50928"/>
    </source>
</evidence>
<feature type="transmembrane region" description="Helical" evidence="8">
    <location>
        <begin position="243"/>
        <end position="264"/>
    </location>
</feature>
<reference evidence="10 11" key="1">
    <citation type="submission" date="2018-01" db="EMBL/GenBank/DDBJ databases">
        <title>Saezia sanguinis gen. nov., sp. nov., in the order Burkholderiales isolated from human blood.</title>
        <authorList>
            <person name="Medina-Pascual M.J."/>
            <person name="Valdezate S."/>
            <person name="Monzon S."/>
            <person name="Cuesta I."/>
            <person name="Carrasco G."/>
            <person name="Villalon P."/>
            <person name="Saez-Nieto J.A."/>
        </authorList>
    </citation>
    <scope>NUCLEOTIDE SEQUENCE [LARGE SCALE GENOMIC DNA]</scope>
    <source>
        <strain evidence="10 11">CNM695-12</strain>
    </source>
</reference>
<dbReference type="EMBL" id="PQSP01000001">
    <property type="protein sequence ID" value="RUS68245.1"/>
    <property type="molecule type" value="Genomic_DNA"/>
</dbReference>
<feature type="transmembrane region" description="Helical" evidence="8">
    <location>
        <begin position="70"/>
        <end position="90"/>
    </location>
</feature>